<name>A0A6J4NSJ5_9ACTN</name>
<feature type="non-terminal residue" evidence="2">
    <location>
        <position position="214"/>
    </location>
</feature>
<evidence type="ECO:0000313" key="2">
    <source>
        <dbReference type="EMBL" id="CAA9394635.1"/>
    </source>
</evidence>
<protein>
    <submittedName>
        <fullName evidence="2">Uncharacterized protein</fullName>
    </submittedName>
</protein>
<feature type="region of interest" description="Disordered" evidence="1">
    <location>
        <begin position="104"/>
        <end position="214"/>
    </location>
</feature>
<gene>
    <name evidence="2" type="ORF">AVDCRST_MAG06-1820</name>
</gene>
<reference evidence="2" key="1">
    <citation type="submission" date="2020-02" db="EMBL/GenBank/DDBJ databases">
        <authorList>
            <person name="Meier V. D."/>
        </authorList>
    </citation>
    <scope>NUCLEOTIDE SEQUENCE</scope>
    <source>
        <strain evidence="2">AVDCRST_MAG06</strain>
    </source>
</reference>
<accession>A0A6J4NSJ5</accession>
<feature type="compositionally biased region" description="Basic and acidic residues" evidence="1">
    <location>
        <begin position="137"/>
        <end position="150"/>
    </location>
</feature>
<feature type="region of interest" description="Disordered" evidence="1">
    <location>
        <begin position="19"/>
        <end position="91"/>
    </location>
</feature>
<organism evidence="2">
    <name type="scientific">uncultured Nocardioides sp</name>
    <dbReference type="NCBI Taxonomy" id="198441"/>
    <lineage>
        <taxon>Bacteria</taxon>
        <taxon>Bacillati</taxon>
        <taxon>Actinomycetota</taxon>
        <taxon>Actinomycetes</taxon>
        <taxon>Propionibacteriales</taxon>
        <taxon>Nocardioidaceae</taxon>
        <taxon>Nocardioides</taxon>
        <taxon>environmental samples</taxon>
    </lineage>
</organism>
<sequence>DVPGLPDRCARLLRRPRGRQHQVVLGGPQGGVRRVRRGADEGALRRPGPAVRPGRTGREGVPALPRRALRQGQDTVQDPPGSVRRRGPVHRLLRRAVAARCAGGRRVLRGERPPARGDPRRDGRGADRPRARPPPHQVREGRLGDRRGAAADRPAGVRRHPSPHRPAAAQAALRRPPVRLRRGRDRAGPPGAGARRLGRPAPPGRVGGEERRAL</sequence>
<dbReference type="AlphaFoldDB" id="A0A6J4NSJ5"/>
<dbReference type="EMBL" id="CADCUP010000123">
    <property type="protein sequence ID" value="CAA9394635.1"/>
    <property type="molecule type" value="Genomic_DNA"/>
</dbReference>
<feature type="non-terminal residue" evidence="2">
    <location>
        <position position="1"/>
    </location>
</feature>
<feature type="compositionally biased region" description="Basic and acidic residues" evidence="1">
    <location>
        <begin position="108"/>
        <end position="130"/>
    </location>
</feature>
<evidence type="ECO:0000256" key="1">
    <source>
        <dbReference type="SAM" id="MobiDB-lite"/>
    </source>
</evidence>
<proteinExistence type="predicted"/>
<feature type="compositionally biased region" description="Low complexity" evidence="1">
    <location>
        <begin position="165"/>
        <end position="175"/>
    </location>
</feature>